<feature type="binding site" evidence="2">
    <location>
        <position position="73"/>
    </location>
    <ligand>
        <name>S-adenosyl-L-methionine</name>
        <dbReference type="ChEBI" id="CHEBI:59789"/>
    </ligand>
</feature>
<gene>
    <name evidence="2" type="primary">cmoM</name>
    <name evidence="4" type="ORF">SAMN04488540_109109</name>
</gene>
<evidence type="ECO:0000256" key="1">
    <source>
        <dbReference type="ARBA" id="ARBA00022679"/>
    </source>
</evidence>
<feature type="binding site" evidence="2">
    <location>
        <position position="119"/>
    </location>
    <ligand>
        <name>S-adenosyl-L-methionine</name>
        <dbReference type="ChEBI" id="CHEBI:59789"/>
    </ligand>
</feature>
<dbReference type="InterPro" id="IPR029063">
    <property type="entry name" value="SAM-dependent_MTases_sf"/>
</dbReference>
<dbReference type="GO" id="GO:0006400">
    <property type="term" value="P:tRNA modification"/>
    <property type="evidence" value="ECO:0007669"/>
    <property type="project" value="UniProtKB-UniRule"/>
</dbReference>
<dbReference type="SUPFAM" id="SSF53335">
    <property type="entry name" value="S-adenosyl-L-methionine-dependent methyltransferases"/>
    <property type="match status" value="1"/>
</dbReference>
<dbReference type="Gene3D" id="3.40.50.150">
    <property type="entry name" value="Vaccinia Virus protein VP39"/>
    <property type="match status" value="1"/>
</dbReference>
<keyword evidence="2" id="KW-0819">tRNA processing</keyword>
<dbReference type="GO" id="GO:0032259">
    <property type="term" value="P:methylation"/>
    <property type="evidence" value="ECO:0007669"/>
    <property type="project" value="UniProtKB-KW"/>
</dbReference>
<organism evidence="4 5">
    <name type="scientific">Ferrimonas sediminum</name>
    <dbReference type="NCBI Taxonomy" id="718193"/>
    <lineage>
        <taxon>Bacteria</taxon>
        <taxon>Pseudomonadati</taxon>
        <taxon>Pseudomonadota</taxon>
        <taxon>Gammaproteobacteria</taxon>
        <taxon>Alteromonadales</taxon>
        <taxon>Ferrimonadaceae</taxon>
        <taxon>Ferrimonas</taxon>
    </lineage>
</organism>
<name>A0A1G8UJ64_9GAMM</name>
<evidence type="ECO:0000259" key="3">
    <source>
        <dbReference type="Pfam" id="PF13649"/>
    </source>
</evidence>
<dbReference type="InterPro" id="IPR033664">
    <property type="entry name" value="Cmo5U_methylTrfase"/>
</dbReference>
<reference evidence="5" key="1">
    <citation type="submission" date="2016-10" db="EMBL/GenBank/DDBJ databases">
        <authorList>
            <person name="Varghese N."/>
            <person name="Submissions S."/>
        </authorList>
    </citation>
    <scope>NUCLEOTIDE SEQUENCE [LARGE SCALE GENOMIC DNA]</scope>
    <source>
        <strain evidence="5">DSM 23317</strain>
    </source>
</reference>
<dbReference type="HAMAP" id="MF_02057">
    <property type="entry name" value="tRNA_methyltr_CmoM"/>
    <property type="match status" value="1"/>
</dbReference>
<proteinExistence type="inferred from homology"/>
<comment type="catalytic activity">
    <reaction evidence="2">
        <text>5-carboxymethoxyuridine(34) in tRNA + S-adenosyl-L-methionine = 5-methoxycarbonylmethoxyuridine(34) in tRNA + S-adenosyl-L-homocysteine</text>
        <dbReference type="Rhea" id="RHEA:54080"/>
        <dbReference type="Rhea" id="RHEA-COMP:13383"/>
        <dbReference type="Rhea" id="RHEA-COMP:13781"/>
        <dbReference type="ChEBI" id="CHEBI:57856"/>
        <dbReference type="ChEBI" id="CHEBI:59789"/>
        <dbReference type="ChEBI" id="CHEBI:136879"/>
        <dbReference type="ChEBI" id="CHEBI:138053"/>
    </reaction>
</comment>
<sequence>MADVNFDTRASKFARNIYDSSKGKIREAVLMRELTQHILPQLPDACPVLDAGGGQGQLSLQLAQRGHSILLCDLSREMLLQAQSRAQALGVTDRLITHHSPLQELGSREGGPYPLVLCHAVMEWLEQPQQTLMGLLEQVAPGGYLSLMFFNYRGMEMHNLVAGNFDNLGHTMVHGKKKVKLAPKHGFDNQQVIQWLTEAGMVLERQVGVRVIHDYLRDKGRQEQSLPRLLELELEYSEKPVFCDLGRYTHLTLRKPV</sequence>
<dbReference type="Pfam" id="PF13649">
    <property type="entry name" value="Methyltransf_25"/>
    <property type="match status" value="1"/>
</dbReference>
<dbReference type="PANTHER" id="PTHR43861">
    <property type="entry name" value="TRANS-ACONITATE 2-METHYLTRANSFERASE-RELATED"/>
    <property type="match status" value="1"/>
</dbReference>
<dbReference type="GO" id="GO:0097697">
    <property type="term" value="F:tRNA (5-carboxymethoxyuridine(34)-5-O)-methyltransferase activity"/>
    <property type="evidence" value="ECO:0007669"/>
    <property type="project" value="UniProtKB-UniRule"/>
</dbReference>
<dbReference type="CDD" id="cd02440">
    <property type="entry name" value="AdoMet_MTases"/>
    <property type="match status" value="1"/>
</dbReference>
<feature type="binding site" evidence="2">
    <location>
        <position position="26"/>
    </location>
    <ligand>
        <name>S-adenosyl-L-methionine</name>
        <dbReference type="ChEBI" id="CHEBI:59789"/>
    </ligand>
</feature>
<accession>A0A1G8UJ64</accession>
<evidence type="ECO:0000313" key="5">
    <source>
        <dbReference type="Proteomes" id="UP000199527"/>
    </source>
</evidence>
<dbReference type="AlphaFoldDB" id="A0A1G8UJ64"/>
<evidence type="ECO:0000256" key="2">
    <source>
        <dbReference type="HAMAP-Rule" id="MF_02057"/>
    </source>
</evidence>
<dbReference type="EC" id="2.1.1.-" evidence="2"/>
<dbReference type="RefSeq" id="WP_090365486.1">
    <property type="nucleotide sequence ID" value="NZ_FNEM01000009.1"/>
</dbReference>
<comment type="function">
    <text evidence="2">Catalyzes the methylation of 5-carboxymethoxyuridine (cmo5U) to form 5-methoxycarbonylmethoxyuridine (mcmo5U) at position 34 in tRNAs.</text>
</comment>
<protein>
    <recommendedName>
        <fullName evidence="2">tRNA 5-carboxymethoxyuridine methyltransferase</fullName>
        <ecNumber evidence="2">2.1.1.-</ecNumber>
    </recommendedName>
    <alternativeName>
        <fullName evidence="2">cmo5U methyltransferase</fullName>
    </alternativeName>
</protein>
<feature type="binding site" evidence="2">
    <location>
        <begin position="52"/>
        <end position="53"/>
    </location>
    <ligand>
        <name>S-adenosyl-L-methionine</name>
        <dbReference type="ChEBI" id="CHEBI:59789"/>
    </ligand>
</feature>
<dbReference type="OrthoDB" id="4697647at2"/>
<dbReference type="Proteomes" id="UP000199527">
    <property type="component" value="Unassembled WGS sequence"/>
</dbReference>
<keyword evidence="1 2" id="KW-0808">Transferase</keyword>
<feature type="domain" description="Methyltransferase" evidence="3">
    <location>
        <begin position="48"/>
        <end position="143"/>
    </location>
</feature>
<dbReference type="InterPro" id="IPR041698">
    <property type="entry name" value="Methyltransf_25"/>
</dbReference>
<evidence type="ECO:0000313" key="4">
    <source>
        <dbReference type="EMBL" id="SDJ53916.1"/>
    </source>
</evidence>
<keyword evidence="2 4" id="KW-0489">Methyltransferase</keyword>
<keyword evidence="5" id="KW-1185">Reference proteome</keyword>
<comment type="caution">
    <text evidence="2">Lacks conserved residue(s) required for the propagation of feature annotation.</text>
</comment>
<dbReference type="EMBL" id="FNEM01000009">
    <property type="protein sequence ID" value="SDJ53916.1"/>
    <property type="molecule type" value="Genomic_DNA"/>
</dbReference>
<keyword evidence="2" id="KW-0949">S-adenosyl-L-methionine</keyword>
<comment type="similarity">
    <text evidence="2">Belongs to the class I-like SAM-binding methyltransferase superfamily. CmoM family.</text>
</comment>